<dbReference type="EMBL" id="AFWF01000294">
    <property type="protein sequence ID" value="EGU31269.1"/>
    <property type="molecule type" value="Genomic_DNA"/>
</dbReference>
<evidence type="ECO:0000313" key="2">
    <source>
        <dbReference type="Proteomes" id="UP000004605"/>
    </source>
</evidence>
<name>F9S7H3_9VIBR</name>
<organism evidence="1 2">
    <name type="scientific">Vibrio ichthyoenteri ATCC 700023</name>
    <dbReference type="NCBI Taxonomy" id="870968"/>
    <lineage>
        <taxon>Bacteria</taxon>
        <taxon>Pseudomonadati</taxon>
        <taxon>Pseudomonadota</taxon>
        <taxon>Gammaproteobacteria</taxon>
        <taxon>Vibrionales</taxon>
        <taxon>Vibrionaceae</taxon>
        <taxon>Vibrio</taxon>
    </lineage>
</organism>
<sequence length="309" mass="35371">MKKLLLYIFFPFNVMSMELSVIIGNDTFGSSPSNREKLCVVKGFEKESGMKIDIYPNNHSRIGTLRALKKARSEVIVLPLLTNELLEWSEFKSFSSKNSAYVFTSSVDIPPSLGANYISVTPNIGSQLDYLLKEFKGKEFTLIGDNGKYTELIRELLYMSDVQYEFLYDNEIHKLGTNYGLVLMSLPRSRVLAAYDKLDNLNRKMDVVSFDVGAITDVMKKRLKINNLTLYSVKNWSGEVSSAFKKVYMHYCSNVQKKPTYLNIATYDALSAATAKAKNKEFFWSERIQGFMKLTEREQSFILEKLNVK</sequence>
<dbReference type="Proteomes" id="UP000004605">
    <property type="component" value="Unassembled WGS sequence"/>
</dbReference>
<protein>
    <submittedName>
        <fullName evidence="1">Uncharacterized protein</fullName>
    </submittedName>
</protein>
<proteinExistence type="predicted"/>
<dbReference type="AlphaFoldDB" id="F9S7H3"/>
<gene>
    <name evidence="1" type="ORF">VII00023_22839</name>
</gene>
<evidence type="ECO:0000313" key="1">
    <source>
        <dbReference type="EMBL" id="EGU31269.1"/>
    </source>
</evidence>
<reference evidence="1 2" key="1">
    <citation type="journal article" date="2012" name="Int. J. Syst. Evol. Microbiol.">
        <title>Vibrio caribbeanicus sp. nov., isolated from the marine sponge Scleritoderma cyanea.</title>
        <authorList>
            <person name="Hoffmann M."/>
            <person name="Monday S.R."/>
            <person name="Allard M.W."/>
            <person name="Strain E.A."/>
            <person name="Whittaker P."/>
            <person name="Naum M."/>
            <person name="McCarthy P.J."/>
            <person name="Lopez J.V."/>
            <person name="Fischer M."/>
            <person name="Brown E.W."/>
        </authorList>
    </citation>
    <scope>NUCLEOTIDE SEQUENCE [LARGE SCALE GENOMIC DNA]</scope>
    <source>
        <strain evidence="1 2">ATCC 700023</strain>
    </source>
</reference>
<accession>F9S7H3</accession>
<comment type="caution">
    <text evidence="1">The sequence shown here is derived from an EMBL/GenBank/DDBJ whole genome shotgun (WGS) entry which is preliminary data.</text>
</comment>
<keyword evidence="2" id="KW-1185">Reference proteome</keyword>